<dbReference type="Proteomes" id="UP000192411">
    <property type="component" value="Unassembled WGS sequence"/>
</dbReference>
<feature type="compositionally biased region" description="Gly residues" evidence="10">
    <location>
        <begin position="400"/>
        <end position="414"/>
    </location>
</feature>
<keyword evidence="3" id="KW-0808">Transferase</keyword>
<feature type="compositionally biased region" description="Pro residues" evidence="10">
    <location>
        <begin position="369"/>
        <end position="383"/>
    </location>
</feature>
<sequence length="414" mass="42701">MEGREVLAGRYEVRGLLGRGGMAEVHDGWDTRLSRPVAIKLLYPAFKADADARHRFETEAQAAASLNHPNIVAVHDCGDHDGTPFIVMERLPGRTLDDEIATGPMAQHRVRAMLDDVLGALAAAHAAGVVHRDIKPGNVLVTHDGGAMKVADFGIAKTAGAALTATGQIVGTMAYMSRERVAGAPASVADDLYAVGVMSYEALSGRRPYPQENPASLIRAILDDPPPPIEAVRPDVDADLGAVINRAMGGHGVGAKFGSALEMRAALSGAPHAPYSTIGTTAAKHRPSTKVLAQPLAPSANYGAPSANSAPSANYFVPSARRRPMSRGRKLLLAAAAFVALIVATLALALDPSSTPQSPQPISTSTAVPAPPPPVSSPPPSPTSVPVVDEPPAPKKPKGRGNGNGNGNGKGDDG</sequence>
<keyword evidence="5 13" id="KW-0418">Kinase</keyword>
<dbReference type="FunFam" id="3.30.200.20:FF:000035">
    <property type="entry name" value="Serine/threonine protein kinase Stk1"/>
    <property type="match status" value="1"/>
</dbReference>
<dbReference type="AlphaFoldDB" id="A0A1X0JHH8"/>
<dbReference type="EC" id="2.7.11.1" evidence="1"/>
<evidence type="ECO:0000256" key="2">
    <source>
        <dbReference type="ARBA" id="ARBA00022527"/>
    </source>
</evidence>
<comment type="catalytic activity">
    <reaction evidence="7">
        <text>L-threonyl-[protein] + ATP = O-phospho-L-threonyl-[protein] + ADP + H(+)</text>
        <dbReference type="Rhea" id="RHEA:46608"/>
        <dbReference type="Rhea" id="RHEA-COMP:11060"/>
        <dbReference type="Rhea" id="RHEA-COMP:11605"/>
        <dbReference type="ChEBI" id="CHEBI:15378"/>
        <dbReference type="ChEBI" id="CHEBI:30013"/>
        <dbReference type="ChEBI" id="CHEBI:30616"/>
        <dbReference type="ChEBI" id="CHEBI:61977"/>
        <dbReference type="ChEBI" id="CHEBI:456216"/>
        <dbReference type="EC" id="2.7.11.1"/>
    </reaction>
</comment>
<dbReference type="GO" id="GO:0004674">
    <property type="term" value="F:protein serine/threonine kinase activity"/>
    <property type="evidence" value="ECO:0007669"/>
    <property type="project" value="UniProtKB-KW"/>
</dbReference>
<dbReference type="SUPFAM" id="SSF56112">
    <property type="entry name" value="Protein kinase-like (PK-like)"/>
    <property type="match status" value="1"/>
</dbReference>
<comment type="catalytic activity">
    <reaction evidence="8">
        <text>L-seryl-[protein] + ATP = O-phospho-L-seryl-[protein] + ADP + H(+)</text>
        <dbReference type="Rhea" id="RHEA:17989"/>
        <dbReference type="Rhea" id="RHEA-COMP:9863"/>
        <dbReference type="Rhea" id="RHEA-COMP:11604"/>
        <dbReference type="ChEBI" id="CHEBI:15378"/>
        <dbReference type="ChEBI" id="CHEBI:29999"/>
        <dbReference type="ChEBI" id="CHEBI:30616"/>
        <dbReference type="ChEBI" id="CHEBI:83421"/>
        <dbReference type="ChEBI" id="CHEBI:456216"/>
        <dbReference type="EC" id="2.7.11.1"/>
    </reaction>
</comment>
<organism evidence="13 14">
    <name type="scientific">Mycolicibacterium tusciae</name>
    <dbReference type="NCBI Taxonomy" id="75922"/>
    <lineage>
        <taxon>Bacteria</taxon>
        <taxon>Bacillati</taxon>
        <taxon>Actinomycetota</taxon>
        <taxon>Actinomycetes</taxon>
        <taxon>Mycobacteriales</taxon>
        <taxon>Mycobacteriaceae</taxon>
        <taxon>Mycolicibacterium</taxon>
    </lineage>
</organism>
<dbReference type="GO" id="GO:0005524">
    <property type="term" value="F:ATP binding"/>
    <property type="evidence" value="ECO:0007669"/>
    <property type="project" value="UniProtKB-UniRule"/>
</dbReference>
<dbReference type="GO" id="GO:0080090">
    <property type="term" value="P:regulation of primary metabolic process"/>
    <property type="evidence" value="ECO:0007669"/>
    <property type="project" value="UniProtKB-ARBA"/>
</dbReference>
<keyword evidence="11" id="KW-1133">Transmembrane helix</keyword>
<evidence type="ECO:0000256" key="6">
    <source>
        <dbReference type="ARBA" id="ARBA00022840"/>
    </source>
</evidence>
<gene>
    <name evidence="13" type="ORF">BST47_23950</name>
</gene>
<dbReference type="EMBL" id="MVIM01000016">
    <property type="protein sequence ID" value="ORB62389.1"/>
    <property type="molecule type" value="Genomic_DNA"/>
</dbReference>
<dbReference type="InterPro" id="IPR000719">
    <property type="entry name" value="Prot_kinase_dom"/>
</dbReference>
<keyword evidence="6 9" id="KW-0067">ATP-binding</keyword>
<dbReference type="PROSITE" id="PS00107">
    <property type="entry name" value="PROTEIN_KINASE_ATP"/>
    <property type="match status" value="1"/>
</dbReference>
<evidence type="ECO:0000256" key="11">
    <source>
        <dbReference type="SAM" id="Phobius"/>
    </source>
</evidence>
<dbReference type="InterPro" id="IPR008271">
    <property type="entry name" value="Ser/Thr_kinase_AS"/>
</dbReference>
<evidence type="ECO:0000313" key="13">
    <source>
        <dbReference type="EMBL" id="ORB62389.1"/>
    </source>
</evidence>
<evidence type="ECO:0000256" key="3">
    <source>
        <dbReference type="ARBA" id="ARBA00022679"/>
    </source>
</evidence>
<evidence type="ECO:0000256" key="4">
    <source>
        <dbReference type="ARBA" id="ARBA00022741"/>
    </source>
</evidence>
<feature type="transmembrane region" description="Helical" evidence="11">
    <location>
        <begin position="331"/>
        <end position="350"/>
    </location>
</feature>
<evidence type="ECO:0000256" key="8">
    <source>
        <dbReference type="ARBA" id="ARBA00048679"/>
    </source>
</evidence>
<protein>
    <recommendedName>
        <fullName evidence="1">non-specific serine/threonine protein kinase</fullName>
        <ecNumber evidence="1">2.7.11.1</ecNumber>
    </recommendedName>
</protein>
<evidence type="ECO:0000256" key="10">
    <source>
        <dbReference type="SAM" id="MobiDB-lite"/>
    </source>
</evidence>
<evidence type="ECO:0000256" key="1">
    <source>
        <dbReference type="ARBA" id="ARBA00012513"/>
    </source>
</evidence>
<dbReference type="InterPro" id="IPR017441">
    <property type="entry name" value="Protein_kinase_ATP_BS"/>
</dbReference>
<feature type="domain" description="Protein kinase" evidence="12">
    <location>
        <begin position="11"/>
        <end position="297"/>
    </location>
</feature>
<feature type="compositionally biased region" description="Low complexity" evidence="10">
    <location>
        <begin position="351"/>
        <end position="368"/>
    </location>
</feature>
<dbReference type="RefSeq" id="WP_083128163.1">
    <property type="nucleotide sequence ID" value="NZ_MVIM01000016.1"/>
</dbReference>
<keyword evidence="2 13" id="KW-0723">Serine/threonine-protein kinase</keyword>
<dbReference type="InterPro" id="IPR011009">
    <property type="entry name" value="Kinase-like_dom_sf"/>
</dbReference>
<keyword evidence="11" id="KW-0472">Membrane</keyword>
<evidence type="ECO:0000259" key="12">
    <source>
        <dbReference type="PROSITE" id="PS50011"/>
    </source>
</evidence>
<dbReference type="PROSITE" id="PS50011">
    <property type="entry name" value="PROTEIN_KINASE_DOM"/>
    <property type="match status" value="1"/>
</dbReference>
<feature type="region of interest" description="Disordered" evidence="10">
    <location>
        <begin position="351"/>
        <end position="414"/>
    </location>
</feature>
<name>A0A1X0JHH8_9MYCO</name>
<evidence type="ECO:0000256" key="5">
    <source>
        <dbReference type="ARBA" id="ARBA00022777"/>
    </source>
</evidence>
<dbReference type="OrthoDB" id="9762169at2"/>
<dbReference type="PROSITE" id="PS00108">
    <property type="entry name" value="PROTEIN_KINASE_ST"/>
    <property type="match status" value="1"/>
</dbReference>
<reference evidence="13 14" key="1">
    <citation type="submission" date="2017-02" db="EMBL/GenBank/DDBJ databases">
        <title>The new phylogeny of genus Mycobacterium.</title>
        <authorList>
            <person name="Tortoli E."/>
            <person name="Trovato A."/>
            <person name="Cirillo D.M."/>
        </authorList>
    </citation>
    <scope>NUCLEOTIDE SEQUENCE [LARGE SCALE GENOMIC DNA]</scope>
    <source>
        <strain evidence="13 14">DSM 44338</strain>
    </source>
</reference>
<feature type="binding site" evidence="9">
    <location>
        <position position="40"/>
    </location>
    <ligand>
        <name>ATP</name>
        <dbReference type="ChEBI" id="CHEBI:30616"/>
    </ligand>
</feature>
<dbReference type="STRING" id="75922.BST47_23950"/>
<dbReference type="CDD" id="cd14014">
    <property type="entry name" value="STKc_PknB_like"/>
    <property type="match status" value="1"/>
</dbReference>
<evidence type="ECO:0000313" key="14">
    <source>
        <dbReference type="Proteomes" id="UP000192411"/>
    </source>
</evidence>
<accession>A0A1X0JHH8</accession>
<dbReference type="SMART" id="SM00220">
    <property type="entry name" value="S_TKc"/>
    <property type="match status" value="1"/>
</dbReference>
<keyword evidence="14" id="KW-1185">Reference proteome</keyword>
<dbReference type="Pfam" id="PF00069">
    <property type="entry name" value="Pkinase"/>
    <property type="match status" value="1"/>
</dbReference>
<evidence type="ECO:0000256" key="7">
    <source>
        <dbReference type="ARBA" id="ARBA00047899"/>
    </source>
</evidence>
<comment type="caution">
    <text evidence="13">The sequence shown here is derived from an EMBL/GenBank/DDBJ whole genome shotgun (WGS) entry which is preliminary data.</text>
</comment>
<evidence type="ECO:0000256" key="9">
    <source>
        <dbReference type="PROSITE-ProRule" id="PRU10141"/>
    </source>
</evidence>
<dbReference type="PANTHER" id="PTHR43289:SF6">
    <property type="entry name" value="SERINE_THREONINE-PROTEIN KINASE NEKL-3"/>
    <property type="match status" value="1"/>
</dbReference>
<dbReference type="PANTHER" id="PTHR43289">
    <property type="entry name" value="MITOGEN-ACTIVATED PROTEIN KINASE KINASE KINASE 20-RELATED"/>
    <property type="match status" value="1"/>
</dbReference>
<proteinExistence type="predicted"/>
<dbReference type="Gene3D" id="1.10.510.10">
    <property type="entry name" value="Transferase(Phosphotransferase) domain 1"/>
    <property type="match status" value="1"/>
</dbReference>
<keyword evidence="4 9" id="KW-0547">Nucleotide-binding</keyword>
<keyword evidence="11" id="KW-0812">Transmembrane</keyword>
<dbReference type="Gene3D" id="3.30.200.20">
    <property type="entry name" value="Phosphorylase Kinase, domain 1"/>
    <property type="match status" value="1"/>
</dbReference>